<evidence type="ECO:0000259" key="3">
    <source>
        <dbReference type="PROSITE" id="PS51059"/>
    </source>
</evidence>
<sequence>MVVVDLTALPRAAAVAVIDLDAEDVASRVAVEDDAIEVVNVRRAPRRAAVPIDRAPDVQLLSAVDRAPDVQLLSAVDRAPDVQLLSAVDRAPDVQLLSAAEASKITPSMRAQNRELKRRLEEMSRLQAHVPVVPAYWRVRDISEVHVSRFDVPFDSAEGLALLEQFESGGMSPSKVHRIERIENMNLWIKFCQRKREMERELNGGLALNGDVQPTSDVCNEAYWFHGAAPCAIQEIIQHGFDTRVSNLNGLLGAGAYFASRASYSHEYASRPAHSAEDVQAPRAAFVPHQRGKRRKGRSAAMAVAAVPPRCAPLPGSERQMLRVRVLQGKVGTGAPGQRRPTAGTHSAWTPDTTMCGVPQRLLCIYDHHQAYPEYCISYSP</sequence>
<evidence type="ECO:0000256" key="2">
    <source>
        <dbReference type="SAM" id="MobiDB-lite"/>
    </source>
</evidence>
<dbReference type="GO" id="GO:0003950">
    <property type="term" value="F:NAD+ poly-ADP-ribosyltransferase activity"/>
    <property type="evidence" value="ECO:0007669"/>
    <property type="project" value="UniProtKB-UniRule"/>
</dbReference>
<keyword evidence="5" id="KW-1185">Reference proteome</keyword>
<dbReference type="EC" id="2.4.2.-" evidence="1"/>
<feature type="domain" description="PARP catalytic" evidence="3">
    <location>
        <begin position="133"/>
        <end position="381"/>
    </location>
</feature>
<reference evidence="4" key="1">
    <citation type="submission" date="2021-05" db="EMBL/GenBank/DDBJ databases">
        <title>The genome of the haptophyte Pavlova lutheri (Diacronema luteri, Pavlovales) - a model for lipid biosynthesis in eukaryotic algae.</title>
        <authorList>
            <person name="Hulatt C.J."/>
            <person name="Posewitz M.C."/>
        </authorList>
    </citation>
    <scope>NUCLEOTIDE SEQUENCE</scope>
    <source>
        <strain evidence="4">NIVA-4/92</strain>
    </source>
</reference>
<dbReference type="OrthoDB" id="4772757at2759"/>
<dbReference type="Pfam" id="PF00644">
    <property type="entry name" value="PARP"/>
    <property type="match status" value="1"/>
</dbReference>
<dbReference type="SUPFAM" id="SSF56399">
    <property type="entry name" value="ADP-ribosylation"/>
    <property type="match status" value="1"/>
</dbReference>
<dbReference type="PANTHER" id="PTHR45740:SF2">
    <property type="entry name" value="POLY [ADP-RIBOSE] POLYMERASE"/>
    <property type="match status" value="1"/>
</dbReference>
<protein>
    <recommendedName>
        <fullName evidence="1">Poly [ADP-ribose] polymerase</fullName>
        <shortName evidence="1">PARP</shortName>
        <ecNumber evidence="1">2.4.2.-</ecNumber>
    </recommendedName>
</protein>
<dbReference type="OMA" id="YSHEYAS"/>
<dbReference type="Proteomes" id="UP000751190">
    <property type="component" value="Unassembled WGS sequence"/>
</dbReference>
<proteinExistence type="predicted"/>
<evidence type="ECO:0000313" key="5">
    <source>
        <dbReference type="Proteomes" id="UP000751190"/>
    </source>
</evidence>
<feature type="region of interest" description="Disordered" evidence="2">
    <location>
        <begin position="331"/>
        <end position="350"/>
    </location>
</feature>
<keyword evidence="1" id="KW-0520">NAD</keyword>
<dbReference type="PANTHER" id="PTHR45740">
    <property type="entry name" value="POLY [ADP-RIBOSE] POLYMERASE"/>
    <property type="match status" value="1"/>
</dbReference>
<dbReference type="GO" id="GO:0005634">
    <property type="term" value="C:nucleus"/>
    <property type="evidence" value="ECO:0007669"/>
    <property type="project" value="TreeGrafter"/>
</dbReference>
<dbReference type="EMBL" id="JAGTXO010000001">
    <property type="protein sequence ID" value="KAG8470611.1"/>
    <property type="molecule type" value="Genomic_DNA"/>
</dbReference>
<keyword evidence="1" id="KW-0328">Glycosyltransferase</keyword>
<keyword evidence="1" id="KW-0808">Transferase</keyword>
<dbReference type="AlphaFoldDB" id="A0A8J5XX11"/>
<gene>
    <name evidence="4" type="ORF">KFE25_009032</name>
</gene>
<dbReference type="Gene3D" id="3.90.228.10">
    <property type="match status" value="1"/>
</dbReference>
<evidence type="ECO:0000313" key="4">
    <source>
        <dbReference type="EMBL" id="KAG8470611.1"/>
    </source>
</evidence>
<dbReference type="InterPro" id="IPR051712">
    <property type="entry name" value="ARTD-AVP"/>
</dbReference>
<organism evidence="4 5">
    <name type="scientific">Diacronema lutheri</name>
    <name type="common">Unicellular marine alga</name>
    <name type="synonym">Monochrysis lutheri</name>
    <dbReference type="NCBI Taxonomy" id="2081491"/>
    <lineage>
        <taxon>Eukaryota</taxon>
        <taxon>Haptista</taxon>
        <taxon>Haptophyta</taxon>
        <taxon>Pavlovophyceae</taxon>
        <taxon>Pavlovales</taxon>
        <taxon>Pavlovaceae</taxon>
        <taxon>Diacronema</taxon>
    </lineage>
</organism>
<name>A0A8J5XX11_DIALT</name>
<evidence type="ECO:0000256" key="1">
    <source>
        <dbReference type="RuleBase" id="RU362114"/>
    </source>
</evidence>
<dbReference type="InterPro" id="IPR012317">
    <property type="entry name" value="Poly(ADP-ribose)pol_cat_dom"/>
</dbReference>
<accession>A0A8J5XX11</accession>
<comment type="caution">
    <text evidence="4">The sequence shown here is derived from an EMBL/GenBank/DDBJ whole genome shotgun (WGS) entry which is preliminary data.</text>
</comment>
<dbReference type="GO" id="GO:1990404">
    <property type="term" value="F:NAD+-protein mono-ADP-ribosyltransferase activity"/>
    <property type="evidence" value="ECO:0007669"/>
    <property type="project" value="TreeGrafter"/>
</dbReference>
<dbReference type="PROSITE" id="PS51059">
    <property type="entry name" value="PARP_CATALYTIC"/>
    <property type="match status" value="1"/>
</dbReference>